<dbReference type="STRING" id="475255.SAMN04488101_11281"/>
<evidence type="ECO:0000313" key="2">
    <source>
        <dbReference type="EMBL" id="SMD08950.1"/>
    </source>
</evidence>
<sequence length="414" mass="46402">MTRITALILSTLIVSIVFSALGQEKRQSKTEQYNGREYWVFVLVKIADPVLRNLSNGQLRAKMPVDNKEIKRKEVAHLEAFGRTLAGIAPWLELGPDQSTEGKLRTTYIDLTRKALANAVNPSSPDFLNFSSKHGQQPLVDAAFLAQGLLRGYTQLWEPLDQQTKTNMVNALKSSRSIKPGENNWLLFSAMIEAFLIKSGNEGNIEPIAYALNKHEKWYKGDGAYGDGADFHWDYYNSFVIQPMILDITKVLKENDNDQIITYDKALKRAQRYAAVQERMISPEGTFPPIGRSLVYRFGAFQVLSQVALLKELPKDVSPAQVRSALSMVIHRMIVAPNTFDSGGWLKVGLVGYQPNIGEYYITTGSLYLCTVGLLPLGLPANDPFWTSLAQDWTSRKVWKGIDLPADHAYKEAN</sequence>
<proteinExistence type="predicted"/>
<feature type="domain" description="DUF2264" evidence="1">
    <location>
        <begin position="36"/>
        <end position="393"/>
    </location>
</feature>
<protein>
    <recommendedName>
        <fullName evidence="1">DUF2264 domain-containing protein</fullName>
    </recommendedName>
</protein>
<dbReference type="PIRSF" id="PIRSF014753">
    <property type="entry name" value="UCP014753"/>
    <property type="match status" value="1"/>
</dbReference>
<evidence type="ECO:0000313" key="3">
    <source>
        <dbReference type="Proteomes" id="UP000192678"/>
    </source>
</evidence>
<dbReference type="PANTHER" id="PTHR35339:SF3">
    <property type="entry name" value="DUF2264 DOMAIN-CONTAINING PROTEIN"/>
    <property type="match status" value="1"/>
</dbReference>
<dbReference type="PANTHER" id="PTHR35339">
    <property type="entry name" value="LINALOOL DEHYDRATASE_ISOMERASE DOMAIN-CONTAINING PROTEIN"/>
    <property type="match status" value="1"/>
</dbReference>
<dbReference type="InterPro" id="IPR049349">
    <property type="entry name" value="DUF2264_N"/>
</dbReference>
<dbReference type="InterPro" id="IPR016624">
    <property type="entry name" value="UCP014753"/>
</dbReference>
<organism evidence="2 3">
    <name type="scientific">Pedobacter nyackensis</name>
    <dbReference type="NCBI Taxonomy" id="475255"/>
    <lineage>
        <taxon>Bacteria</taxon>
        <taxon>Pseudomonadati</taxon>
        <taxon>Bacteroidota</taxon>
        <taxon>Sphingobacteriia</taxon>
        <taxon>Sphingobacteriales</taxon>
        <taxon>Sphingobacteriaceae</taxon>
        <taxon>Pedobacter</taxon>
    </lineage>
</organism>
<accession>A0A1W2EGU6</accession>
<dbReference type="Proteomes" id="UP000192678">
    <property type="component" value="Unassembled WGS sequence"/>
</dbReference>
<keyword evidence="3" id="KW-1185">Reference proteome</keyword>
<dbReference type="EMBL" id="FWYB01000012">
    <property type="protein sequence ID" value="SMD08950.1"/>
    <property type="molecule type" value="Genomic_DNA"/>
</dbReference>
<dbReference type="RefSeq" id="WP_084291091.1">
    <property type="nucleotide sequence ID" value="NZ_FWYB01000012.1"/>
</dbReference>
<dbReference type="AlphaFoldDB" id="A0A1W2EGU6"/>
<gene>
    <name evidence="2" type="ORF">SAMN04488101_11281</name>
</gene>
<dbReference type="Pfam" id="PF10022">
    <property type="entry name" value="DUF2264"/>
    <property type="match status" value="1"/>
</dbReference>
<name>A0A1W2EGU6_9SPHI</name>
<dbReference type="OrthoDB" id="9813465at2"/>
<reference evidence="2 3" key="1">
    <citation type="submission" date="2017-04" db="EMBL/GenBank/DDBJ databases">
        <authorList>
            <person name="Afonso C.L."/>
            <person name="Miller P.J."/>
            <person name="Scott M.A."/>
            <person name="Spackman E."/>
            <person name="Goraichik I."/>
            <person name="Dimitrov K.M."/>
            <person name="Suarez D.L."/>
            <person name="Swayne D.E."/>
        </authorList>
    </citation>
    <scope>NUCLEOTIDE SEQUENCE [LARGE SCALE GENOMIC DNA]</scope>
    <source>
        <strain evidence="2 3">DSM 19625</strain>
    </source>
</reference>
<evidence type="ECO:0000259" key="1">
    <source>
        <dbReference type="Pfam" id="PF10022"/>
    </source>
</evidence>